<proteinExistence type="predicted"/>
<evidence type="ECO:0000313" key="1">
    <source>
        <dbReference type="EMBL" id="SFV77951.1"/>
    </source>
</evidence>
<dbReference type="AlphaFoldDB" id="A0A1W1DBF3"/>
<name>A0A1W1DBF3_9ZZZZ</name>
<sequence length="77" mass="8450">MKKIAILLGFLLGMNMSVLADKDDGVPALGDSATDAQKELVRKGAQDRCDEAGDDKKEECVMDYYAQHNLEEEPSCD</sequence>
<reference evidence="1" key="1">
    <citation type="submission" date="2016-10" db="EMBL/GenBank/DDBJ databases">
        <authorList>
            <person name="de Groot N.N."/>
        </authorList>
    </citation>
    <scope>NUCLEOTIDE SEQUENCE</scope>
</reference>
<dbReference type="EMBL" id="FPHU01000033">
    <property type="protein sequence ID" value="SFV80027.1"/>
    <property type="molecule type" value="Genomic_DNA"/>
</dbReference>
<gene>
    <name evidence="1" type="ORF">MNB_SUP05-10-351</name>
    <name evidence="2" type="ORF">MNB_SUP05-13-302</name>
</gene>
<accession>A0A1W1DBF3</accession>
<dbReference type="EMBL" id="FPHQ01000259">
    <property type="protein sequence ID" value="SFV77951.1"/>
    <property type="molecule type" value="Genomic_DNA"/>
</dbReference>
<protein>
    <submittedName>
        <fullName evidence="1">Uncharacterized protein</fullName>
    </submittedName>
</protein>
<evidence type="ECO:0000313" key="2">
    <source>
        <dbReference type="EMBL" id="SFV80027.1"/>
    </source>
</evidence>
<organism evidence="1">
    <name type="scientific">hydrothermal vent metagenome</name>
    <dbReference type="NCBI Taxonomy" id="652676"/>
    <lineage>
        <taxon>unclassified sequences</taxon>
        <taxon>metagenomes</taxon>
        <taxon>ecological metagenomes</taxon>
    </lineage>
</organism>